<gene>
    <name evidence="1" type="ORF">Lboz_3370</name>
</gene>
<dbReference type="STRING" id="447.Lboz_3370"/>
<dbReference type="PATRIC" id="fig|447.4.peg.3601"/>
<sequence length="108" mass="12545">MIEKESCPITFEILDDYSHINTPRTCYLIRKDWDDFNFKTTFDAIFITVEGKQKNLGPVSIASKNMGHGYVVLPTDHFSKLPINYCSLDTIFLRHFNLPFDRQIKGLV</sequence>
<evidence type="ECO:0000313" key="1">
    <source>
        <dbReference type="EMBL" id="KTC68587.1"/>
    </source>
</evidence>
<dbReference type="EMBL" id="LNXU01000052">
    <property type="protein sequence ID" value="KTC68587.1"/>
    <property type="molecule type" value="Genomic_DNA"/>
</dbReference>
<dbReference type="AlphaFoldDB" id="A0A0W0RC59"/>
<name>A0A0W0RC59_LEGBO</name>
<dbReference type="Proteomes" id="UP000054695">
    <property type="component" value="Unassembled WGS sequence"/>
</dbReference>
<keyword evidence="2" id="KW-1185">Reference proteome</keyword>
<protein>
    <submittedName>
        <fullName evidence="1">Uncharacterized protein</fullName>
    </submittedName>
</protein>
<dbReference type="RefSeq" id="WP_058460898.1">
    <property type="nucleotide sequence ID" value="NZ_CAAAIY010000027.1"/>
</dbReference>
<reference evidence="1 2" key="1">
    <citation type="submission" date="2015-11" db="EMBL/GenBank/DDBJ databases">
        <title>Genomic analysis of 38 Legionella species identifies large and diverse effector repertoires.</title>
        <authorList>
            <person name="Burstein D."/>
            <person name="Amaro F."/>
            <person name="Zusman T."/>
            <person name="Lifshitz Z."/>
            <person name="Cohen O."/>
            <person name="Gilbert J.A."/>
            <person name="Pupko T."/>
            <person name="Shuman H.A."/>
            <person name="Segal G."/>
        </authorList>
    </citation>
    <scope>NUCLEOTIDE SEQUENCE [LARGE SCALE GENOMIC DNA]</scope>
    <source>
        <strain evidence="1 2">WIGA</strain>
    </source>
</reference>
<accession>A0A0W0RC59</accession>
<comment type="caution">
    <text evidence="1">The sequence shown here is derived from an EMBL/GenBank/DDBJ whole genome shotgun (WGS) entry which is preliminary data.</text>
</comment>
<proteinExistence type="predicted"/>
<organism evidence="1 2">
    <name type="scientific">Legionella bozemanae</name>
    <name type="common">Fluoribacter bozemanae</name>
    <dbReference type="NCBI Taxonomy" id="447"/>
    <lineage>
        <taxon>Bacteria</taxon>
        <taxon>Pseudomonadati</taxon>
        <taxon>Pseudomonadota</taxon>
        <taxon>Gammaproteobacteria</taxon>
        <taxon>Legionellales</taxon>
        <taxon>Legionellaceae</taxon>
        <taxon>Legionella</taxon>
    </lineage>
</organism>
<dbReference type="OrthoDB" id="9815944at2"/>
<evidence type="ECO:0000313" key="2">
    <source>
        <dbReference type="Proteomes" id="UP000054695"/>
    </source>
</evidence>